<feature type="signal peptide" evidence="1">
    <location>
        <begin position="1"/>
        <end position="20"/>
    </location>
</feature>
<comment type="subunit">
    <text evidence="1">Homodimer.</text>
</comment>
<dbReference type="Pfam" id="PF03018">
    <property type="entry name" value="Dirigent"/>
    <property type="match status" value="1"/>
</dbReference>
<sequence length="140" mass="15627">MGKLTTFLLFFAMLISFRVAHDKSKGKEPNCYPSGPSPNDVYITHYFGPVNMLDDPLTIAPKQTARLVGRAHGLYASYSQEEIALLYAGNFVFKDGEYNGNSLVVLGYNLIMDVYHELPITIGRLAQGAVIFETYFFNST</sequence>
<gene>
    <name evidence="2" type="ORF">RJ639_004408</name>
</gene>
<dbReference type="Proteomes" id="UP001188597">
    <property type="component" value="Unassembled WGS sequence"/>
</dbReference>
<reference evidence="2" key="1">
    <citation type="submission" date="2022-12" db="EMBL/GenBank/DDBJ databases">
        <title>Draft genome assemblies for two species of Escallonia (Escalloniales).</title>
        <authorList>
            <person name="Chanderbali A."/>
            <person name="Dervinis C."/>
            <person name="Anghel I."/>
            <person name="Soltis D."/>
            <person name="Soltis P."/>
            <person name="Zapata F."/>
        </authorList>
    </citation>
    <scope>NUCLEOTIDE SEQUENCE</scope>
    <source>
        <strain evidence="2">UCBG64.0493</strain>
        <tissue evidence="2">Leaf</tissue>
    </source>
</reference>
<proteinExistence type="inferred from homology"/>
<dbReference type="GO" id="GO:0048046">
    <property type="term" value="C:apoplast"/>
    <property type="evidence" value="ECO:0007669"/>
    <property type="project" value="UniProtKB-SubCell"/>
</dbReference>
<comment type="subcellular location">
    <subcellularLocation>
        <location evidence="1">Secreted</location>
        <location evidence="1">Extracellular space</location>
        <location evidence="1">Apoplast</location>
    </subcellularLocation>
</comment>
<keyword evidence="1" id="KW-0964">Secreted</keyword>
<keyword evidence="1" id="KW-0052">Apoplast</keyword>
<comment type="function">
    <text evidence="1">Dirigent proteins impart stereoselectivity on the phenoxy radical-coupling reaction, yielding optically active lignans from two molecules of coniferyl alcohol in the biosynthesis of lignans, flavonolignans, and alkaloids and thus plays a central role in plant secondary metabolism.</text>
</comment>
<evidence type="ECO:0000313" key="2">
    <source>
        <dbReference type="EMBL" id="KAK3017795.1"/>
    </source>
</evidence>
<organism evidence="2 3">
    <name type="scientific">Escallonia herrerae</name>
    <dbReference type="NCBI Taxonomy" id="1293975"/>
    <lineage>
        <taxon>Eukaryota</taxon>
        <taxon>Viridiplantae</taxon>
        <taxon>Streptophyta</taxon>
        <taxon>Embryophyta</taxon>
        <taxon>Tracheophyta</taxon>
        <taxon>Spermatophyta</taxon>
        <taxon>Magnoliopsida</taxon>
        <taxon>eudicotyledons</taxon>
        <taxon>Gunneridae</taxon>
        <taxon>Pentapetalae</taxon>
        <taxon>asterids</taxon>
        <taxon>campanulids</taxon>
        <taxon>Escalloniales</taxon>
        <taxon>Escalloniaceae</taxon>
        <taxon>Escallonia</taxon>
    </lineage>
</organism>
<evidence type="ECO:0000313" key="3">
    <source>
        <dbReference type="Proteomes" id="UP001188597"/>
    </source>
</evidence>
<dbReference type="InterPro" id="IPR004265">
    <property type="entry name" value="Dirigent"/>
</dbReference>
<name>A0AA88W6L3_9ASTE</name>
<comment type="caution">
    <text evidence="2">The sequence shown here is derived from an EMBL/GenBank/DDBJ whole genome shotgun (WGS) entry which is preliminary data.</text>
</comment>
<dbReference type="PANTHER" id="PTHR21495">
    <property type="entry name" value="NUCLEOPORIN-RELATED"/>
    <property type="match status" value="1"/>
</dbReference>
<evidence type="ECO:0000256" key="1">
    <source>
        <dbReference type="RuleBase" id="RU363099"/>
    </source>
</evidence>
<dbReference type="AlphaFoldDB" id="A0AA88W6L3"/>
<protein>
    <recommendedName>
        <fullName evidence="1">Dirigent protein</fullName>
    </recommendedName>
</protein>
<dbReference type="EMBL" id="JAVXUP010000978">
    <property type="protein sequence ID" value="KAK3017795.1"/>
    <property type="molecule type" value="Genomic_DNA"/>
</dbReference>
<keyword evidence="1" id="KW-0732">Signal</keyword>
<comment type="similarity">
    <text evidence="1">Belongs to the plant dirigent protein family.</text>
</comment>
<accession>A0AA88W6L3</accession>
<keyword evidence="3" id="KW-1185">Reference proteome</keyword>
<feature type="chain" id="PRO_5041514680" description="Dirigent protein" evidence="1">
    <location>
        <begin position="21"/>
        <end position="140"/>
    </location>
</feature>